<evidence type="ECO:0000256" key="7">
    <source>
        <dbReference type="ARBA" id="ARBA00023315"/>
    </source>
</evidence>
<dbReference type="InterPro" id="IPR016035">
    <property type="entry name" value="Acyl_Trfase/lysoPLipase"/>
</dbReference>
<dbReference type="InterPro" id="IPR001227">
    <property type="entry name" value="Ac_transferase_dom_sf"/>
</dbReference>
<dbReference type="InterPro" id="IPR032821">
    <property type="entry name" value="PKS_assoc"/>
</dbReference>
<dbReference type="eggNOG" id="KOG1202">
    <property type="taxonomic scope" value="Eukaryota"/>
</dbReference>
<dbReference type="InterPro" id="IPR042104">
    <property type="entry name" value="PKS_dehydratase_sf"/>
</dbReference>
<dbReference type="GeneID" id="8438904"/>
<dbReference type="InterPro" id="IPR016036">
    <property type="entry name" value="Malonyl_transacylase_ACP-bd"/>
</dbReference>
<dbReference type="PANTHER" id="PTHR43775:SF29">
    <property type="entry name" value="ASPERFURANONE POLYKETIDE SYNTHASE AFOG-RELATED"/>
    <property type="match status" value="1"/>
</dbReference>
<dbReference type="Pfam" id="PF16197">
    <property type="entry name" value="KAsynt_C_assoc"/>
    <property type="match status" value="1"/>
</dbReference>
<dbReference type="Gene3D" id="3.40.47.10">
    <property type="match status" value="1"/>
</dbReference>
<dbReference type="InterPro" id="IPR014031">
    <property type="entry name" value="Ketoacyl_synth_C"/>
</dbReference>
<evidence type="ECO:0000256" key="1">
    <source>
        <dbReference type="ARBA" id="ARBA00018393"/>
    </source>
</evidence>
<dbReference type="InterPro" id="IPR020807">
    <property type="entry name" value="PKS_DH"/>
</dbReference>
<keyword evidence="5" id="KW-0560">Oxidoreductase</keyword>
<name>C4JU59_UNCRE</name>
<dbReference type="InterPro" id="IPR013217">
    <property type="entry name" value="Methyltransf_12"/>
</dbReference>
<evidence type="ECO:0000256" key="10">
    <source>
        <dbReference type="PROSITE-ProRule" id="PRU01363"/>
    </source>
</evidence>
<feature type="active site" description="Proton acceptor; for dehydratase activity" evidence="10">
    <location>
        <position position="1029"/>
    </location>
</feature>
<organism evidence="13 14">
    <name type="scientific">Uncinocarpus reesii (strain UAMH 1704)</name>
    <dbReference type="NCBI Taxonomy" id="336963"/>
    <lineage>
        <taxon>Eukaryota</taxon>
        <taxon>Fungi</taxon>
        <taxon>Dikarya</taxon>
        <taxon>Ascomycota</taxon>
        <taxon>Pezizomycotina</taxon>
        <taxon>Eurotiomycetes</taxon>
        <taxon>Eurotiomycetidae</taxon>
        <taxon>Onygenales</taxon>
        <taxon>Onygenaceae</taxon>
        <taxon>Uncinocarpus</taxon>
    </lineage>
</organism>
<sequence>MSADSAANGSPQSFMSDPVMPIAIVGLAGRFPLDASNPEKLWDMIAKGRSALTDVPKDRFNIEAFYHPHNERKGTLNARGGHFMGQDVSAFDAPFFSITPNEAKAMDPQQRMALECTYEALENAGIRTEDVAGTQTSCYVGSFTGDYGNMLCCDRENLPLYSALGTGSAMLSNRISWFFDLKGPSISIDTACSSSLVALHLGCQSLRTGESHMSIVGGTNLMLMPDIMSSMSSMHFLSPDSKCHSFDACANGYSRGEGISFIILKPLDAAIQHKDMIRGVIRHTGVNQDGKTLGITVPSAKAQESMIRQLYAEAGLDLGGTQYVECHGTGTPVGDPLEALAIAETFGKARTPGDPVFIGSIKSNIGHLEGASGLAQVTNSVFALEKAEIPANPWFNKPNPRIPMDKWNLQVPTQLMPWPSEGPRRISINSFGYGGTNAHCIIDDAYHYLRDRNLNGNHNTVQDYNDHSPASSNDSGVEVKQDQILSLRYGNFGVSTPRCVSFGEPDIFVNPGSKSPKLFVLTSNEPSGIDRAATVYHDYLLRRVETLQPPGVEQLFEKLAYTLASRRSILPWKSFAVASSIDELAEKLSNSLVKPIRSSKPPALCFVFTGQGAQWWAMGRELCMHQVYQQSLEEATRYLLSIGSEWSLLGELWSEQESSRIDSVVISQPICTAVQIALVDLLHYWGIKPAAVVGHSSGEIAAAYAKGAISRESAWAISYYRGQLCGKIPELAPHLKGAMLVTNIGRGDVEKYLNRPLDGNATIACINSTQCVTLSGDAESIHQLETMLKADGHLARKLKVDAAYHSSHMEVIASLYMETIANCRSLPDNNQGVKMFSSVTSKLIENTDLDPSYWVLNLVAQVNFLGAIETMCGYSSSTRARAIRPFVDILIEIGPHSALQGIVKQILNARGSKFGDIVYMSVLHRNEDARKTALNTIGRLFQHGYPVDISAANNDHTASGMDGFLVDIPPFPWNHTNRYWAEGYSSRNYRFRKHPRKDLIGAQVLEELPHEPRWTNTIRQSEVPWVEFHRVQGTNLYPAAGMVVMAIEAARQNADQSKEIEGYELREVMIRKALVIPSDDTGIETMFNFSPSQPGFEGSDTAWQKFTLLSRVDGIWETNCTGLLLMKYKTEESPIFLDENQAANKVYEHECMQIASECTISKSNNQFYKHLASIGIHYEGPFQNLLDIKKGPFKTVCALKIPDTKGFMPHQYEFDHVIHPSTLDGIFQMGLPAVTDLHEDLTIAHVPTSIARLYVSADTPVKPGSMLRGYATTEGASSSDGGLAVVVSTPQWTKPLVIIESMKSTTLKAAETAFAHAVSMRKLVSFLHWQEDVEKLSSEDLRFLFDRALGGTGNIESRLVEDLEFASFIYVRRALRAISLGEAKTFLPHLQKLYQFMQSTYERVRRDAADCQTQNANWLNTTEEFETELLARVSRGSTDGAILCAHGENLPSIMRGEVLSQEVLMKDNLLYDFYQFGVGSTQINTQLSCYLDLLAHKNSDLKILEIGAGTGGTTAPVLEILGGQNGTSPRFSNYTFTDISTGFFAKAQEKFIQWAPFMTYKRLNIEEDPLIQGFKANEYDVVIAANALHATRSMDNTLTNVKKLMKLSVPS</sequence>
<dbReference type="Pfam" id="PF00698">
    <property type="entry name" value="Acyl_transf_1"/>
    <property type="match status" value="1"/>
</dbReference>
<dbReference type="Pfam" id="PF08242">
    <property type="entry name" value="Methyltransf_12"/>
    <property type="match status" value="1"/>
</dbReference>
<dbReference type="GO" id="GO:0004312">
    <property type="term" value="F:fatty acid synthase activity"/>
    <property type="evidence" value="ECO:0007669"/>
    <property type="project" value="TreeGrafter"/>
</dbReference>
<dbReference type="GO" id="GO:0006633">
    <property type="term" value="P:fatty acid biosynthetic process"/>
    <property type="evidence" value="ECO:0007669"/>
    <property type="project" value="InterPro"/>
</dbReference>
<dbReference type="SUPFAM" id="SSF52151">
    <property type="entry name" value="FabD/lysophospholipase-like"/>
    <property type="match status" value="1"/>
</dbReference>
<dbReference type="PROSITE" id="PS00606">
    <property type="entry name" value="KS3_1"/>
    <property type="match status" value="1"/>
</dbReference>
<dbReference type="InParanoid" id="C4JU59"/>
<evidence type="ECO:0000259" key="12">
    <source>
        <dbReference type="PROSITE" id="PS52019"/>
    </source>
</evidence>
<keyword evidence="3" id="KW-0597">Phosphoprotein</keyword>
<feature type="region of interest" description="C-terminal hotdog fold" evidence="10">
    <location>
        <begin position="1159"/>
        <end position="1313"/>
    </location>
</feature>
<dbReference type="InterPro" id="IPR020841">
    <property type="entry name" value="PKS_Beta-ketoAc_synthase_dom"/>
</dbReference>
<feature type="domain" description="Ketosynthase family 3 (KS3)" evidence="11">
    <location>
        <begin position="19"/>
        <end position="444"/>
    </location>
</feature>
<dbReference type="InterPro" id="IPR050091">
    <property type="entry name" value="PKS_NRPS_Biosynth_Enz"/>
</dbReference>
<dbReference type="SMART" id="SM00827">
    <property type="entry name" value="PKS_AT"/>
    <property type="match status" value="1"/>
</dbReference>
<dbReference type="OrthoDB" id="329835at2759"/>
<dbReference type="HOGENOM" id="CLU_000022_31_1_1"/>
<dbReference type="SUPFAM" id="SSF55048">
    <property type="entry name" value="Probable ACP-binding domain of malonyl-CoA ACP transacylase"/>
    <property type="match status" value="1"/>
</dbReference>
<dbReference type="RefSeq" id="XP_002585309.1">
    <property type="nucleotide sequence ID" value="XM_002585263.1"/>
</dbReference>
<evidence type="ECO:0000256" key="6">
    <source>
        <dbReference type="ARBA" id="ARBA00023268"/>
    </source>
</evidence>
<dbReference type="CDD" id="cd02440">
    <property type="entry name" value="AdoMet_MTases"/>
    <property type="match status" value="1"/>
</dbReference>
<evidence type="ECO:0000313" key="14">
    <source>
        <dbReference type="Proteomes" id="UP000002058"/>
    </source>
</evidence>
<dbReference type="GO" id="GO:0044550">
    <property type="term" value="P:secondary metabolite biosynthetic process"/>
    <property type="evidence" value="ECO:0007669"/>
    <property type="project" value="UniProtKB-ARBA"/>
</dbReference>
<reference evidence="14" key="1">
    <citation type="journal article" date="2009" name="Genome Res.">
        <title>Comparative genomic analyses of the human fungal pathogens Coccidioides and their relatives.</title>
        <authorList>
            <person name="Sharpton T.J."/>
            <person name="Stajich J.E."/>
            <person name="Rounsley S.D."/>
            <person name="Gardner M.J."/>
            <person name="Wortman J.R."/>
            <person name="Jordar V.S."/>
            <person name="Maiti R."/>
            <person name="Kodira C.D."/>
            <person name="Neafsey D.E."/>
            <person name="Zeng Q."/>
            <person name="Hung C.-Y."/>
            <person name="McMahan C."/>
            <person name="Muszewska A."/>
            <person name="Grynberg M."/>
            <person name="Mandel M.A."/>
            <person name="Kellner E.M."/>
            <person name="Barker B.M."/>
            <person name="Galgiani J.N."/>
            <person name="Orbach M.J."/>
            <person name="Kirkland T.N."/>
            <person name="Cole G.T."/>
            <person name="Henn M.R."/>
            <person name="Birren B.W."/>
            <person name="Taylor J.W."/>
        </authorList>
    </citation>
    <scope>NUCLEOTIDE SEQUENCE [LARGE SCALE GENOMIC DNA]</scope>
    <source>
        <strain evidence="14">UAMH 1704</strain>
    </source>
</reference>
<dbReference type="InterPro" id="IPR014043">
    <property type="entry name" value="Acyl_transferase_dom"/>
</dbReference>
<dbReference type="OMA" id="NPRIPMD"/>
<dbReference type="InterPro" id="IPR018201">
    <property type="entry name" value="Ketoacyl_synth_AS"/>
</dbReference>
<evidence type="ECO:0000256" key="4">
    <source>
        <dbReference type="ARBA" id="ARBA00022679"/>
    </source>
</evidence>
<dbReference type="Pfam" id="PF14765">
    <property type="entry name" value="PS-DH"/>
    <property type="match status" value="1"/>
</dbReference>
<dbReference type="InterPro" id="IPR014030">
    <property type="entry name" value="Ketoacyl_synth_N"/>
</dbReference>
<dbReference type="PANTHER" id="PTHR43775">
    <property type="entry name" value="FATTY ACID SYNTHASE"/>
    <property type="match status" value="1"/>
</dbReference>
<keyword evidence="7" id="KW-0012">Acyltransferase</keyword>
<dbReference type="Pfam" id="PF00109">
    <property type="entry name" value="ketoacyl-synt"/>
    <property type="match status" value="1"/>
</dbReference>
<dbReference type="SMART" id="SM00825">
    <property type="entry name" value="PKS_KS"/>
    <property type="match status" value="1"/>
</dbReference>
<dbReference type="InterPro" id="IPR049551">
    <property type="entry name" value="PKS_DH_C"/>
</dbReference>
<dbReference type="STRING" id="336963.C4JU59"/>
<dbReference type="InterPro" id="IPR049900">
    <property type="entry name" value="PKS_mFAS_DH"/>
</dbReference>
<evidence type="ECO:0000313" key="13">
    <source>
        <dbReference type="EMBL" id="EEP81156.1"/>
    </source>
</evidence>
<evidence type="ECO:0000256" key="2">
    <source>
        <dbReference type="ARBA" id="ARBA00022450"/>
    </source>
</evidence>
<keyword evidence="14" id="KW-1185">Reference proteome</keyword>
<evidence type="ECO:0000256" key="8">
    <source>
        <dbReference type="ARBA" id="ARBA00031359"/>
    </source>
</evidence>
<dbReference type="CDD" id="cd00833">
    <property type="entry name" value="PKS"/>
    <property type="match status" value="1"/>
</dbReference>
<dbReference type="Gene3D" id="3.40.366.10">
    <property type="entry name" value="Malonyl-Coenzyme A Acyl Carrier Protein, domain 2"/>
    <property type="match status" value="1"/>
</dbReference>
<dbReference type="VEuPathDB" id="FungiDB:UREG_05998"/>
<dbReference type="InterPro" id="IPR049552">
    <property type="entry name" value="PKS_DH_N"/>
</dbReference>
<feature type="region of interest" description="N-terminal hotdog fold" evidence="10">
    <location>
        <begin position="997"/>
        <end position="1131"/>
    </location>
</feature>
<dbReference type="Pfam" id="PF21089">
    <property type="entry name" value="PKS_DH_N"/>
    <property type="match status" value="1"/>
</dbReference>
<dbReference type="InterPro" id="IPR016039">
    <property type="entry name" value="Thiolase-like"/>
</dbReference>
<dbReference type="Proteomes" id="UP000002058">
    <property type="component" value="Unassembled WGS sequence"/>
</dbReference>
<dbReference type="FunFam" id="3.40.47.10:FF:000019">
    <property type="entry name" value="Polyketide synthase type I"/>
    <property type="match status" value="1"/>
</dbReference>
<dbReference type="SMART" id="SM00826">
    <property type="entry name" value="PKS_DH"/>
    <property type="match status" value="1"/>
</dbReference>
<feature type="active site" description="Proton donor; for dehydratase activity" evidence="10">
    <location>
        <position position="1224"/>
    </location>
</feature>
<dbReference type="SUPFAM" id="SSF53335">
    <property type="entry name" value="S-adenosyl-L-methionine-dependent methyltransferases"/>
    <property type="match status" value="1"/>
</dbReference>
<evidence type="ECO:0000256" key="9">
    <source>
        <dbReference type="ARBA" id="ARBA00033379"/>
    </source>
</evidence>
<accession>C4JU59</accession>
<proteinExistence type="predicted"/>
<dbReference type="Pfam" id="PF02801">
    <property type="entry name" value="Ketoacyl-synt_C"/>
    <property type="match status" value="1"/>
</dbReference>
<dbReference type="InterPro" id="IPR029063">
    <property type="entry name" value="SAM-dependent_MTases_sf"/>
</dbReference>
<dbReference type="Gene3D" id="3.40.50.150">
    <property type="entry name" value="Vaccinia Virus protein VP39"/>
    <property type="match status" value="1"/>
</dbReference>
<dbReference type="PROSITE" id="PS52019">
    <property type="entry name" value="PKS_MFAS_DH"/>
    <property type="match status" value="1"/>
</dbReference>
<dbReference type="PROSITE" id="PS52004">
    <property type="entry name" value="KS3_2"/>
    <property type="match status" value="1"/>
</dbReference>
<evidence type="ECO:0000259" key="11">
    <source>
        <dbReference type="PROSITE" id="PS52004"/>
    </source>
</evidence>
<dbReference type="GO" id="GO:0016491">
    <property type="term" value="F:oxidoreductase activity"/>
    <property type="evidence" value="ECO:0007669"/>
    <property type="project" value="UniProtKB-KW"/>
</dbReference>
<dbReference type="Gene3D" id="3.10.129.110">
    <property type="entry name" value="Polyketide synthase dehydratase"/>
    <property type="match status" value="1"/>
</dbReference>
<gene>
    <name evidence="13" type="ORF">UREG_05998</name>
</gene>
<dbReference type="SUPFAM" id="SSF53901">
    <property type="entry name" value="Thiolase-like"/>
    <property type="match status" value="1"/>
</dbReference>
<dbReference type="KEGG" id="ure:UREG_05998"/>
<protein>
    <recommendedName>
        <fullName evidence="1">Non-reducing polyketide synthase nscA</fullName>
    </recommendedName>
    <alternativeName>
        <fullName evidence="8">Conidial yellow pigment biosynthesis polyketide synthase nscA</fullName>
    </alternativeName>
    <alternativeName>
        <fullName evidence="9">Neosartoricin B biosynthesis protein A</fullName>
    </alternativeName>
</protein>
<feature type="domain" description="PKS/mFAS DH" evidence="12">
    <location>
        <begin position="997"/>
        <end position="1313"/>
    </location>
</feature>
<evidence type="ECO:0000256" key="3">
    <source>
        <dbReference type="ARBA" id="ARBA00022553"/>
    </source>
</evidence>
<dbReference type="Gene3D" id="3.30.70.3290">
    <property type="match status" value="1"/>
</dbReference>
<dbReference type="GO" id="GO:0004315">
    <property type="term" value="F:3-oxoacyl-[acyl-carrier-protein] synthase activity"/>
    <property type="evidence" value="ECO:0007669"/>
    <property type="project" value="InterPro"/>
</dbReference>
<keyword evidence="6" id="KW-0511">Multifunctional enzyme</keyword>
<dbReference type="EMBL" id="CH476617">
    <property type="protein sequence ID" value="EEP81156.1"/>
    <property type="molecule type" value="Genomic_DNA"/>
</dbReference>
<keyword evidence="2" id="KW-0596">Phosphopantetheine</keyword>
<evidence type="ECO:0000256" key="5">
    <source>
        <dbReference type="ARBA" id="ARBA00023002"/>
    </source>
</evidence>
<keyword evidence="4" id="KW-0808">Transferase</keyword>